<proteinExistence type="inferred from homology"/>
<organism evidence="14 15">
    <name type="scientific">Coemansia brasiliensis</name>
    <dbReference type="NCBI Taxonomy" id="2650707"/>
    <lineage>
        <taxon>Eukaryota</taxon>
        <taxon>Fungi</taxon>
        <taxon>Fungi incertae sedis</taxon>
        <taxon>Zoopagomycota</taxon>
        <taxon>Kickxellomycotina</taxon>
        <taxon>Kickxellomycetes</taxon>
        <taxon>Kickxellales</taxon>
        <taxon>Kickxellaceae</taxon>
        <taxon>Coemansia</taxon>
    </lineage>
</organism>
<dbReference type="EC" id="1.17.4.2" evidence="3"/>
<dbReference type="GO" id="GO:0006260">
    <property type="term" value="P:DNA replication"/>
    <property type="evidence" value="ECO:0007669"/>
    <property type="project" value="UniProtKB-KW"/>
</dbReference>
<dbReference type="PANTHER" id="PTHR43371:SF1">
    <property type="entry name" value="RIBONUCLEOSIDE-DIPHOSPHATE REDUCTASE"/>
    <property type="match status" value="1"/>
</dbReference>
<comment type="catalytic activity">
    <reaction evidence="10">
        <text>a 2'-deoxyribonucleoside 5'-triphosphate + [thioredoxin]-disulfide + H2O = a ribonucleoside 5'-triphosphate + [thioredoxin]-dithiol</text>
        <dbReference type="Rhea" id="RHEA:12701"/>
        <dbReference type="Rhea" id="RHEA-COMP:10698"/>
        <dbReference type="Rhea" id="RHEA-COMP:10700"/>
        <dbReference type="ChEBI" id="CHEBI:15377"/>
        <dbReference type="ChEBI" id="CHEBI:29950"/>
        <dbReference type="ChEBI" id="CHEBI:50058"/>
        <dbReference type="ChEBI" id="CHEBI:61557"/>
        <dbReference type="ChEBI" id="CHEBI:61560"/>
        <dbReference type="EC" id="1.17.4.2"/>
    </reaction>
</comment>
<evidence type="ECO:0000256" key="5">
    <source>
        <dbReference type="ARBA" id="ARBA00022705"/>
    </source>
</evidence>
<dbReference type="SUPFAM" id="SSF51998">
    <property type="entry name" value="PFL-like glycyl radical enzymes"/>
    <property type="match status" value="1"/>
</dbReference>
<evidence type="ECO:0000313" key="15">
    <source>
        <dbReference type="Proteomes" id="UP001139887"/>
    </source>
</evidence>
<evidence type="ECO:0000259" key="12">
    <source>
        <dbReference type="Pfam" id="PF17975"/>
    </source>
</evidence>
<keyword evidence="9" id="KW-0170">Cobalt</keyword>
<dbReference type="GO" id="GO:0008998">
    <property type="term" value="F:ribonucleoside-triphosphate reductase (thioredoxin) activity"/>
    <property type="evidence" value="ECO:0007669"/>
    <property type="project" value="UniProtKB-EC"/>
</dbReference>
<comment type="similarity">
    <text evidence="2">Belongs to the class II ribonucleoside-triphosphate reductase family.</text>
</comment>
<feature type="compositionally biased region" description="Polar residues" evidence="11">
    <location>
        <begin position="46"/>
        <end position="68"/>
    </location>
</feature>
<sequence length="755" mass="85074">MRVYTVHRLHLADARFSRQLLQKRAYMVHKFQLPLSSNPHIKDQSLAMTATSSSRQHYSSNRQKTMSPSPDPLASSVTKSFNNSADKFALDPAFVKGYSKKKPPFGFNGLGEIVYRRTYSRLKSDGLREKWFETVERVVNGTFRRQQEWMEQNALGWNAKEAQHAAQTMYDKIFTMKFMPPGRGLWAMGSPLTEERRLFAALNNCAFVSTRAMWDKVDGAKPSKPFVFLMDAAMLGVGVGFDTLGAKAAGKRQIKVADPYTPTSQTVTFTIPDSREGWVESTALLIDSYLAPNNCNYKFDYSQIRAAGLPIKGFGGVTSGPEPLHELHDLIRHTLDKQVGQSISVTAIVDIMNLIGKCVVSGNVRRTAEIAFGDPHDPEYVDLKNYDINPHRASFGWTSNNSVFATVGMDYASICKRVQANGEPGFQWMENARRYGRMGEENTRDTRIEGANPCNEQCLESYELCCLVETFPNNHDSVEDFMETLESALLYAKTVTLLPTHWPETNRVMLRNRRIGTSVSGIAQFITRHGINKLSNWLDTAYQRVQDIDRRLSEQFCVPRSVKTTSVKPSGTVSLLAGATPGMHYPESQFCIRRVRVSKYSDLLPALESAGYFIEEDVVDKSSMVVEIPVDHGEGVCGLKDVSMWEQLALAALLQKHWSDNQVSCTVTFDPHVEGPQLAHALDYYQYQLKGVSFLPRIDYGAFPQMPYEAIDEATYKRMIAKIKPESSRQLHLVRDSEKSDAEPERFCTNDTCTF</sequence>
<evidence type="ECO:0000256" key="7">
    <source>
        <dbReference type="ARBA" id="ARBA00023157"/>
    </source>
</evidence>
<dbReference type="PANTHER" id="PTHR43371">
    <property type="entry name" value="VITAMIN B12-DEPENDENT RIBONUCLEOTIDE REDUCTASE"/>
    <property type="match status" value="1"/>
</dbReference>
<comment type="caution">
    <text evidence="14">The sequence shown here is derived from an EMBL/GenBank/DDBJ whole genome shotgun (WGS) entry which is preliminary data.</text>
</comment>
<evidence type="ECO:0000256" key="2">
    <source>
        <dbReference type="ARBA" id="ARBA00005654"/>
    </source>
</evidence>
<protein>
    <recommendedName>
        <fullName evidence="3">ribonucleoside-triphosphate reductase (thioredoxin)</fullName>
        <ecNumber evidence="3">1.17.4.2</ecNumber>
    </recommendedName>
</protein>
<feature type="region of interest" description="Disordered" evidence="11">
    <location>
        <begin position="46"/>
        <end position="76"/>
    </location>
</feature>
<accession>A0A9W8IHM6</accession>
<dbReference type="Pfam" id="PF17975">
    <property type="entry name" value="RNR_Alpha"/>
    <property type="match status" value="1"/>
</dbReference>
<keyword evidence="7" id="KW-1015">Disulfide bond</keyword>
<evidence type="ECO:0000256" key="8">
    <source>
        <dbReference type="ARBA" id="ARBA00023284"/>
    </source>
</evidence>
<dbReference type="GO" id="GO:0031419">
    <property type="term" value="F:cobalamin binding"/>
    <property type="evidence" value="ECO:0007669"/>
    <property type="project" value="UniProtKB-KW"/>
</dbReference>
<comment type="cofactor">
    <cofactor evidence="1">
        <name>adenosylcob(III)alamin</name>
        <dbReference type="ChEBI" id="CHEBI:18408"/>
    </cofactor>
</comment>
<name>A0A9W8IHM6_9FUNG</name>
<evidence type="ECO:0000256" key="1">
    <source>
        <dbReference type="ARBA" id="ARBA00001922"/>
    </source>
</evidence>
<dbReference type="Proteomes" id="UP001139887">
    <property type="component" value="Unassembled WGS sequence"/>
</dbReference>
<dbReference type="OrthoDB" id="14890at2759"/>
<dbReference type="InterPro" id="IPR050862">
    <property type="entry name" value="RdRp_reductase_class-2"/>
</dbReference>
<dbReference type="EMBL" id="JANBUW010000021">
    <property type="protein sequence ID" value="KAJ2850916.1"/>
    <property type="molecule type" value="Genomic_DNA"/>
</dbReference>
<feature type="domain" description="B12-dependent ribonucleotide reductase insertion" evidence="13">
    <location>
        <begin position="258"/>
        <end position="328"/>
    </location>
</feature>
<dbReference type="Gene3D" id="3.20.70.20">
    <property type="match status" value="3"/>
</dbReference>
<dbReference type="InterPro" id="IPR054158">
    <property type="entry name" value="RNR-II_ins_dom"/>
</dbReference>
<evidence type="ECO:0000256" key="3">
    <source>
        <dbReference type="ARBA" id="ARBA00012275"/>
    </source>
</evidence>
<keyword evidence="15" id="KW-1185">Reference proteome</keyword>
<evidence type="ECO:0000259" key="13">
    <source>
        <dbReference type="Pfam" id="PF21995"/>
    </source>
</evidence>
<dbReference type="GO" id="GO:0004748">
    <property type="term" value="F:ribonucleoside-diphosphate reductase activity, thioredoxin disulfide as acceptor"/>
    <property type="evidence" value="ECO:0007669"/>
    <property type="project" value="TreeGrafter"/>
</dbReference>
<gene>
    <name evidence="14" type="ORF">IWW36_001542</name>
</gene>
<feature type="domain" description="Ribonucleotide reductase alpha-helical" evidence="12">
    <location>
        <begin position="90"/>
        <end position="190"/>
    </location>
</feature>
<keyword evidence="5" id="KW-0235">DNA replication</keyword>
<evidence type="ECO:0000313" key="14">
    <source>
        <dbReference type="EMBL" id="KAJ2850916.1"/>
    </source>
</evidence>
<dbReference type="InterPro" id="IPR040763">
    <property type="entry name" value="RNR_alpha_hel"/>
</dbReference>
<evidence type="ECO:0000256" key="9">
    <source>
        <dbReference type="ARBA" id="ARBA00023285"/>
    </source>
</evidence>
<evidence type="ECO:0000256" key="10">
    <source>
        <dbReference type="ARBA" id="ARBA00048987"/>
    </source>
</evidence>
<keyword evidence="6" id="KW-0560">Oxidoreductase</keyword>
<evidence type="ECO:0000256" key="4">
    <source>
        <dbReference type="ARBA" id="ARBA00022628"/>
    </source>
</evidence>
<keyword evidence="4" id="KW-0846">Cobalamin</keyword>
<keyword evidence="8" id="KW-0676">Redox-active center</keyword>
<evidence type="ECO:0000256" key="6">
    <source>
        <dbReference type="ARBA" id="ARBA00023002"/>
    </source>
</evidence>
<evidence type="ECO:0000256" key="11">
    <source>
        <dbReference type="SAM" id="MobiDB-lite"/>
    </source>
</evidence>
<dbReference type="AlphaFoldDB" id="A0A9W8IHM6"/>
<reference evidence="14" key="1">
    <citation type="submission" date="2022-07" db="EMBL/GenBank/DDBJ databases">
        <title>Phylogenomic reconstructions and comparative analyses of Kickxellomycotina fungi.</title>
        <authorList>
            <person name="Reynolds N.K."/>
            <person name="Stajich J.E."/>
            <person name="Barry K."/>
            <person name="Grigoriev I.V."/>
            <person name="Crous P."/>
            <person name="Smith M.E."/>
        </authorList>
    </citation>
    <scope>NUCLEOTIDE SEQUENCE</scope>
    <source>
        <strain evidence="14">NRRL 1566</strain>
    </source>
</reference>
<dbReference type="Pfam" id="PF21995">
    <property type="entry name" value="RNR-II_ins_dom"/>
    <property type="match status" value="1"/>
</dbReference>